<proteinExistence type="predicted"/>
<evidence type="ECO:0000313" key="1">
    <source>
        <dbReference type="EMBL" id="KAA6375863.1"/>
    </source>
</evidence>
<accession>A0A5J4V042</accession>
<dbReference type="EMBL" id="SNRW01010932">
    <property type="protein sequence ID" value="KAA6375863.1"/>
    <property type="molecule type" value="Genomic_DNA"/>
</dbReference>
<comment type="caution">
    <text evidence="1">The sequence shown here is derived from an EMBL/GenBank/DDBJ whole genome shotgun (WGS) entry which is preliminary data.</text>
</comment>
<protein>
    <submittedName>
        <fullName evidence="1">Uncharacterized protein</fullName>
    </submittedName>
</protein>
<organism evidence="1 2">
    <name type="scientific">Streblomastix strix</name>
    <dbReference type="NCBI Taxonomy" id="222440"/>
    <lineage>
        <taxon>Eukaryota</taxon>
        <taxon>Metamonada</taxon>
        <taxon>Preaxostyla</taxon>
        <taxon>Oxymonadida</taxon>
        <taxon>Streblomastigidae</taxon>
        <taxon>Streblomastix</taxon>
    </lineage>
</organism>
<dbReference type="AlphaFoldDB" id="A0A5J4V042"/>
<sequence length="225" mass="25628">IEADALLDDKLNISDQIDAYDKTEADALLDNKLNISDQIDAQSKTKDDELLAFKLNITNQIDTYNKTQVKALLDNKLNISDQIDAYNKIEVDALLDDKLNITDQIDAYSKQEDDALLLIKVKNNLEQLVFLTYRNGVKMMHLFFLPEDVICKSKGFVFATTDEMNTWTEDQEIFAKLTIGDNQYIFDKQVMDYWLDVICLRVLETELPDISNVITILGTATEGGN</sequence>
<gene>
    <name evidence="1" type="ORF">EZS28_028609</name>
</gene>
<evidence type="ECO:0000313" key="2">
    <source>
        <dbReference type="Proteomes" id="UP000324800"/>
    </source>
</evidence>
<dbReference type="Proteomes" id="UP000324800">
    <property type="component" value="Unassembled WGS sequence"/>
</dbReference>
<name>A0A5J4V042_9EUKA</name>
<feature type="non-terminal residue" evidence="1">
    <location>
        <position position="1"/>
    </location>
</feature>
<reference evidence="1 2" key="1">
    <citation type="submission" date="2019-03" db="EMBL/GenBank/DDBJ databases">
        <title>Single cell metagenomics reveals metabolic interactions within the superorganism composed of flagellate Streblomastix strix and complex community of Bacteroidetes bacteria on its surface.</title>
        <authorList>
            <person name="Treitli S.C."/>
            <person name="Kolisko M."/>
            <person name="Husnik F."/>
            <person name="Keeling P."/>
            <person name="Hampl V."/>
        </authorList>
    </citation>
    <scope>NUCLEOTIDE SEQUENCE [LARGE SCALE GENOMIC DNA]</scope>
    <source>
        <strain evidence="1">ST1C</strain>
    </source>
</reference>